<keyword evidence="3" id="KW-1185">Reference proteome</keyword>
<feature type="compositionally biased region" description="Low complexity" evidence="1">
    <location>
        <begin position="48"/>
        <end position="82"/>
    </location>
</feature>
<protein>
    <submittedName>
        <fullName evidence="2">Uncharacterized protein</fullName>
    </submittedName>
</protein>
<dbReference type="Proteomes" id="UP001219525">
    <property type="component" value="Unassembled WGS sequence"/>
</dbReference>
<evidence type="ECO:0000313" key="3">
    <source>
        <dbReference type="Proteomes" id="UP001219525"/>
    </source>
</evidence>
<organism evidence="2 3">
    <name type="scientific">Mycena pura</name>
    <dbReference type="NCBI Taxonomy" id="153505"/>
    <lineage>
        <taxon>Eukaryota</taxon>
        <taxon>Fungi</taxon>
        <taxon>Dikarya</taxon>
        <taxon>Basidiomycota</taxon>
        <taxon>Agaricomycotina</taxon>
        <taxon>Agaricomycetes</taxon>
        <taxon>Agaricomycetidae</taxon>
        <taxon>Agaricales</taxon>
        <taxon>Marasmiineae</taxon>
        <taxon>Mycenaceae</taxon>
        <taxon>Mycena</taxon>
    </lineage>
</organism>
<evidence type="ECO:0000256" key="1">
    <source>
        <dbReference type="SAM" id="MobiDB-lite"/>
    </source>
</evidence>
<sequence>MPSCTQSERPTLPALRTLNLLPDSYDCLTYARNPNVPHRSWAYPRRVSTTSSSSTSTSRTPSPSPSDASSSLSPVSPAKSAAPKLTLVPSSFDDADAVVVIPPPGVPSIPGANGRPGQSLLLMGAALAHLRHPQRQIAKGTRLHPYRFAPRATSRRTSSSSLASA</sequence>
<evidence type="ECO:0000313" key="2">
    <source>
        <dbReference type="EMBL" id="KAJ7204780.1"/>
    </source>
</evidence>
<proteinExistence type="predicted"/>
<dbReference type="AlphaFoldDB" id="A0AAD6VBC1"/>
<comment type="caution">
    <text evidence="2">The sequence shown here is derived from an EMBL/GenBank/DDBJ whole genome shotgun (WGS) entry which is preliminary data.</text>
</comment>
<name>A0AAD6VBC1_9AGAR</name>
<accession>A0AAD6VBC1</accession>
<feature type="region of interest" description="Disordered" evidence="1">
    <location>
        <begin position="29"/>
        <end position="82"/>
    </location>
</feature>
<gene>
    <name evidence="2" type="ORF">GGX14DRAFT_569359</name>
</gene>
<feature type="region of interest" description="Disordered" evidence="1">
    <location>
        <begin position="135"/>
        <end position="165"/>
    </location>
</feature>
<dbReference type="EMBL" id="JARJCW010000046">
    <property type="protein sequence ID" value="KAJ7204780.1"/>
    <property type="molecule type" value="Genomic_DNA"/>
</dbReference>
<reference evidence="2" key="1">
    <citation type="submission" date="2023-03" db="EMBL/GenBank/DDBJ databases">
        <title>Massive genome expansion in bonnet fungi (Mycena s.s.) driven by repeated elements and novel gene families across ecological guilds.</title>
        <authorList>
            <consortium name="Lawrence Berkeley National Laboratory"/>
            <person name="Harder C.B."/>
            <person name="Miyauchi S."/>
            <person name="Viragh M."/>
            <person name="Kuo A."/>
            <person name="Thoen E."/>
            <person name="Andreopoulos B."/>
            <person name="Lu D."/>
            <person name="Skrede I."/>
            <person name="Drula E."/>
            <person name="Henrissat B."/>
            <person name="Morin E."/>
            <person name="Kohler A."/>
            <person name="Barry K."/>
            <person name="LaButti K."/>
            <person name="Morin E."/>
            <person name="Salamov A."/>
            <person name="Lipzen A."/>
            <person name="Mereny Z."/>
            <person name="Hegedus B."/>
            <person name="Baldrian P."/>
            <person name="Stursova M."/>
            <person name="Weitz H."/>
            <person name="Taylor A."/>
            <person name="Grigoriev I.V."/>
            <person name="Nagy L.G."/>
            <person name="Martin F."/>
            <person name="Kauserud H."/>
        </authorList>
    </citation>
    <scope>NUCLEOTIDE SEQUENCE</scope>
    <source>
        <strain evidence="2">9144</strain>
    </source>
</reference>
<feature type="compositionally biased region" description="Low complexity" evidence="1">
    <location>
        <begin position="151"/>
        <end position="165"/>
    </location>
</feature>